<evidence type="ECO:0000256" key="3">
    <source>
        <dbReference type="ARBA" id="ARBA00022617"/>
    </source>
</evidence>
<dbReference type="GO" id="GO:0005506">
    <property type="term" value="F:iron ion binding"/>
    <property type="evidence" value="ECO:0007669"/>
    <property type="project" value="InterPro"/>
</dbReference>
<reference evidence="9 10" key="1">
    <citation type="submission" date="2023-11" db="EMBL/GenBank/DDBJ databases">
        <title>Halocaridina rubra genome assembly.</title>
        <authorList>
            <person name="Smith C."/>
        </authorList>
    </citation>
    <scope>NUCLEOTIDE SEQUENCE [LARGE SCALE GENOMIC DNA]</scope>
    <source>
        <strain evidence="9">EP-1</strain>
        <tissue evidence="9">Whole</tissue>
    </source>
</reference>
<evidence type="ECO:0000313" key="9">
    <source>
        <dbReference type="EMBL" id="KAK7012740.1"/>
    </source>
</evidence>
<evidence type="ECO:0000256" key="1">
    <source>
        <dbReference type="ARBA" id="ARBA00001971"/>
    </source>
</evidence>
<dbReference type="SUPFAM" id="SSF48264">
    <property type="entry name" value="Cytochrome P450"/>
    <property type="match status" value="1"/>
</dbReference>
<evidence type="ECO:0000313" key="10">
    <source>
        <dbReference type="Proteomes" id="UP001381693"/>
    </source>
</evidence>
<dbReference type="EMBL" id="JAXCGZ010023397">
    <property type="protein sequence ID" value="KAK7012740.1"/>
    <property type="molecule type" value="Genomic_DNA"/>
</dbReference>
<dbReference type="PANTHER" id="PTHR24279">
    <property type="entry name" value="CYTOCHROME P450"/>
    <property type="match status" value="1"/>
</dbReference>
<keyword evidence="6" id="KW-0408">Iron</keyword>
<feature type="region of interest" description="Disordered" evidence="8">
    <location>
        <begin position="1"/>
        <end position="28"/>
    </location>
</feature>
<feature type="non-terminal residue" evidence="9">
    <location>
        <position position="172"/>
    </location>
</feature>
<dbReference type="InterPro" id="IPR036396">
    <property type="entry name" value="Cyt_P450_sf"/>
</dbReference>
<dbReference type="GO" id="GO:0004497">
    <property type="term" value="F:monooxygenase activity"/>
    <property type="evidence" value="ECO:0007669"/>
    <property type="project" value="UniProtKB-KW"/>
</dbReference>
<keyword evidence="7" id="KW-0503">Monooxygenase</keyword>
<feature type="compositionally biased region" description="Basic and acidic residues" evidence="8">
    <location>
        <begin position="16"/>
        <end position="25"/>
    </location>
</feature>
<dbReference type="GO" id="GO:0020037">
    <property type="term" value="F:heme binding"/>
    <property type="evidence" value="ECO:0007669"/>
    <property type="project" value="InterPro"/>
</dbReference>
<dbReference type="GO" id="GO:0016705">
    <property type="term" value="F:oxidoreductase activity, acting on paired donors, with incorporation or reduction of molecular oxygen"/>
    <property type="evidence" value="ECO:0007669"/>
    <property type="project" value="InterPro"/>
</dbReference>
<comment type="similarity">
    <text evidence="2">Belongs to the cytochrome P450 family.</text>
</comment>
<accession>A0AAN8WI14</accession>
<evidence type="ECO:0000256" key="2">
    <source>
        <dbReference type="ARBA" id="ARBA00010617"/>
    </source>
</evidence>
<organism evidence="9 10">
    <name type="scientific">Halocaridina rubra</name>
    <name type="common">Hawaiian red shrimp</name>
    <dbReference type="NCBI Taxonomy" id="373956"/>
    <lineage>
        <taxon>Eukaryota</taxon>
        <taxon>Metazoa</taxon>
        <taxon>Ecdysozoa</taxon>
        <taxon>Arthropoda</taxon>
        <taxon>Crustacea</taxon>
        <taxon>Multicrustacea</taxon>
        <taxon>Malacostraca</taxon>
        <taxon>Eumalacostraca</taxon>
        <taxon>Eucarida</taxon>
        <taxon>Decapoda</taxon>
        <taxon>Pleocyemata</taxon>
        <taxon>Caridea</taxon>
        <taxon>Atyoidea</taxon>
        <taxon>Atyidae</taxon>
        <taxon>Halocaridina</taxon>
    </lineage>
</organism>
<dbReference type="AlphaFoldDB" id="A0AAN8WI14"/>
<dbReference type="Gene3D" id="1.10.630.10">
    <property type="entry name" value="Cytochrome P450"/>
    <property type="match status" value="1"/>
</dbReference>
<dbReference type="InterPro" id="IPR050479">
    <property type="entry name" value="CYP11_CYP27_families"/>
</dbReference>
<evidence type="ECO:0000256" key="8">
    <source>
        <dbReference type="SAM" id="MobiDB-lite"/>
    </source>
</evidence>
<evidence type="ECO:0000256" key="7">
    <source>
        <dbReference type="ARBA" id="ARBA00023033"/>
    </source>
</evidence>
<evidence type="ECO:0000256" key="5">
    <source>
        <dbReference type="ARBA" id="ARBA00023002"/>
    </source>
</evidence>
<gene>
    <name evidence="9" type="ORF">SK128_022795</name>
</gene>
<keyword evidence="4" id="KW-0479">Metal-binding</keyword>
<sequence>MSSSTESSENAGAPEQARKYDKVKPVSEIPGPPKSNILGLIMFALVNNLKKDPPFDRNKMHKLWKNMFGMYGPIVKFENPFNPPTIITSDPKDSEMLTRVTMNNPVRFGLYSLSHIRKEAADNYFDKKAGLLTENHEEWKRVRSKVQTPMMKPKNVVAYLGKMDQVALDFME</sequence>
<feature type="compositionally biased region" description="Polar residues" evidence="8">
    <location>
        <begin position="1"/>
        <end position="10"/>
    </location>
</feature>
<protein>
    <recommendedName>
        <fullName evidence="11">Cytochrome P450</fullName>
    </recommendedName>
</protein>
<dbReference type="Proteomes" id="UP001381693">
    <property type="component" value="Unassembled WGS sequence"/>
</dbReference>
<evidence type="ECO:0008006" key="11">
    <source>
        <dbReference type="Google" id="ProtNLM"/>
    </source>
</evidence>
<name>A0AAN8WI14_HALRR</name>
<comment type="cofactor">
    <cofactor evidence="1">
        <name>heme</name>
        <dbReference type="ChEBI" id="CHEBI:30413"/>
    </cofactor>
</comment>
<comment type="caution">
    <text evidence="9">The sequence shown here is derived from an EMBL/GenBank/DDBJ whole genome shotgun (WGS) entry which is preliminary data.</text>
</comment>
<keyword evidence="3" id="KW-0349">Heme</keyword>
<keyword evidence="10" id="KW-1185">Reference proteome</keyword>
<evidence type="ECO:0000256" key="4">
    <source>
        <dbReference type="ARBA" id="ARBA00022723"/>
    </source>
</evidence>
<proteinExistence type="inferred from homology"/>
<keyword evidence="5" id="KW-0560">Oxidoreductase</keyword>
<dbReference type="PANTHER" id="PTHR24279:SF120">
    <property type="entry name" value="CYTOCHROME P450"/>
    <property type="match status" value="1"/>
</dbReference>
<evidence type="ECO:0000256" key="6">
    <source>
        <dbReference type="ARBA" id="ARBA00023004"/>
    </source>
</evidence>